<name>A0A0V0GE33_SOLCH</name>
<proteinExistence type="predicted"/>
<accession>A0A0V0GE33</accession>
<protein>
    <submittedName>
        <fullName evidence="1">Putative ovule protein</fullName>
    </submittedName>
</protein>
<evidence type="ECO:0000313" key="1">
    <source>
        <dbReference type="EMBL" id="JAP06216.1"/>
    </source>
</evidence>
<reference evidence="1" key="1">
    <citation type="submission" date="2015-12" db="EMBL/GenBank/DDBJ databases">
        <title>Gene expression during late stages of embryo sac development: a critical building block for successful pollen-pistil interactions.</title>
        <authorList>
            <person name="Liu Y."/>
            <person name="Joly V."/>
            <person name="Sabar M."/>
            <person name="Matton D.P."/>
        </authorList>
    </citation>
    <scope>NUCLEOTIDE SEQUENCE</scope>
</reference>
<dbReference type="EMBL" id="GEDG01042332">
    <property type="protein sequence ID" value="JAP06216.1"/>
    <property type="molecule type" value="Transcribed_RNA"/>
</dbReference>
<organism evidence="1">
    <name type="scientific">Solanum chacoense</name>
    <name type="common">Chaco potato</name>
    <dbReference type="NCBI Taxonomy" id="4108"/>
    <lineage>
        <taxon>Eukaryota</taxon>
        <taxon>Viridiplantae</taxon>
        <taxon>Streptophyta</taxon>
        <taxon>Embryophyta</taxon>
        <taxon>Tracheophyta</taxon>
        <taxon>Spermatophyta</taxon>
        <taxon>Magnoliopsida</taxon>
        <taxon>eudicotyledons</taxon>
        <taxon>Gunneridae</taxon>
        <taxon>Pentapetalae</taxon>
        <taxon>asterids</taxon>
        <taxon>lamiids</taxon>
        <taxon>Solanales</taxon>
        <taxon>Solanaceae</taxon>
        <taxon>Solanoideae</taxon>
        <taxon>Solaneae</taxon>
        <taxon>Solanum</taxon>
    </lineage>
</organism>
<feature type="non-terminal residue" evidence="1">
    <location>
        <position position="1"/>
    </location>
</feature>
<sequence length="67" mass="7546">FDSVKKTPSLRMIIRSLPSIFASSKVCVLINFSPFQAFWFSDKDAAGCVNLAHLPLVRSLVFKWEKG</sequence>
<dbReference type="AlphaFoldDB" id="A0A0V0GE33"/>